<organism evidence="1">
    <name type="scientific">Octopus bimaculoides</name>
    <name type="common">California two-spotted octopus</name>
    <dbReference type="NCBI Taxonomy" id="37653"/>
    <lineage>
        <taxon>Eukaryota</taxon>
        <taxon>Metazoa</taxon>
        <taxon>Spiralia</taxon>
        <taxon>Lophotrochozoa</taxon>
        <taxon>Mollusca</taxon>
        <taxon>Cephalopoda</taxon>
        <taxon>Coleoidea</taxon>
        <taxon>Octopodiformes</taxon>
        <taxon>Octopoda</taxon>
        <taxon>Incirrata</taxon>
        <taxon>Octopodidae</taxon>
        <taxon>Octopus</taxon>
    </lineage>
</organism>
<name>A0A0L8GP89_OCTBM</name>
<reference evidence="1" key="1">
    <citation type="submission" date="2015-07" db="EMBL/GenBank/DDBJ databases">
        <title>MeaNS - Measles Nucleotide Surveillance Program.</title>
        <authorList>
            <person name="Tran T."/>
            <person name="Druce J."/>
        </authorList>
    </citation>
    <scope>NUCLEOTIDE SEQUENCE</scope>
    <source>
        <strain evidence="1">UCB-OBI-ISO-001</strain>
        <tissue evidence="1">Gonad</tissue>
    </source>
</reference>
<proteinExistence type="predicted"/>
<evidence type="ECO:0000313" key="1">
    <source>
        <dbReference type="EMBL" id="KOF78677.1"/>
    </source>
</evidence>
<protein>
    <recommendedName>
        <fullName evidence="2">ISXO2-like transposase domain-containing protein</fullName>
    </recommendedName>
</protein>
<dbReference type="AlphaFoldDB" id="A0A0L8GP89"/>
<feature type="non-terminal residue" evidence="1">
    <location>
        <position position="1"/>
    </location>
</feature>
<dbReference type="InterPro" id="IPR053164">
    <property type="entry name" value="IS1016-like_transposase"/>
</dbReference>
<gene>
    <name evidence="1" type="ORF">OCBIM_22030422mg</name>
</gene>
<dbReference type="PANTHER" id="PTHR47163">
    <property type="entry name" value="DDE_TNP_IS1595 DOMAIN-CONTAINING PROTEIN"/>
    <property type="match status" value="1"/>
</dbReference>
<sequence length="189" mass="21978">ECINRLEVHGLFNHHLSCPVCDQPMRERIDNKLKDGIIWSCRRPCRKKISIRKGTFLESSNLRCNQVIDMLYFGAHGCLGKETAHECDIAKEALVNWHNFCCDIYREYYVTQNILLAEPNRIVDIDENMFVKRKYHVGHFKTQWVFGATERDTRKCPLVAVADHTADTLLAVIQDYILPRTTIISDLIQ</sequence>
<dbReference type="EMBL" id="KQ420978">
    <property type="protein sequence ID" value="KOF78677.1"/>
    <property type="molecule type" value="Genomic_DNA"/>
</dbReference>
<evidence type="ECO:0008006" key="2">
    <source>
        <dbReference type="Google" id="ProtNLM"/>
    </source>
</evidence>
<dbReference type="PANTHER" id="PTHR47163:SF2">
    <property type="entry name" value="SI:DKEY-17M8.2"/>
    <property type="match status" value="1"/>
</dbReference>
<dbReference type="STRING" id="37653.A0A0L8GP89"/>
<accession>A0A0L8GP89</accession>
<dbReference type="OrthoDB" id="10062329at2759"/>